<dbReference type="Pfam" id="PF00132">
    <property type="entry name" value="Hexapep"/>
    <property type="match status" value="1"/>
</dbReference>
<comment type="caution">
    <text evidence="4">The sequence shown here is derived from an EMBL/GenBank/DDBJ whole genome shotgun (WGS) entry which is preliminary data.</text>
</comment>
<evidence type="ECO:0000313" key="4">
    <source>
        <dbReference type="EMBL" id="NPE25539.1"/>
    </source>
</evidence>
<dbReference type="SUPFAM" id="SSF51161">
    <property type="entry name" value="Trimeric LpxA-like enzymes"/>
    <property type="match status" value="1"/>
</dbReference>
<gene>
    <name evidence="4" type="ORF">HPS54_08445</name>
</gene>
<accession>A0ABX2B203</accession>
<name>A0ABX2B203_9BACT</name>
<dbReference type="EMBL" id="JABKKJ010000013">
    <property type="protein sequence ID" value="NPE25539.1"/>
    <property type="molecule type" value="Genomic_DNA"/>
</dbReference>
<reference evidence="4 5" key="1">
    <citation type="submission" date="2020-05" db="EMBL/GenBank/DDBJ databases">
        <title>Distinct polysaccharide utilization as determinants for interspecies competition between intestinal Prevotella spp.</title>
        <authorList>
            <person name="Galvez E.J.C."/>
            <person name="Iljazovic A."/>
            <person name="Strowig T."/>
        </authorList>
    </citation>
    <scope>NUCLEOTIDE SEQUENCE [LARGE SCALE GENOMIC DNA]</scope>
    <source>
        <strain evidence="4 5">PCHR</strain>
    </source>
</reference>
<dbReference type="InterPro" id="IPR045304">
    <property type="entry name" value="LbH_SAT"/>
</dbReference>
<keyword evidence="2" id="KW-0808">Transferase</keyword>
<dbReference type="RefSeq" id="WP_172345006.1">
    <property type="nucleotide sequence ID" value="NZ_JABKKJ010000013.1"/>
</dbReference>
<protein>
    <submittedName>
        <fullName evidence="4">Serine acetyltransferase</fullName>
    </submittedName>
</protein>
<evidence type="ECO:0000313" key="5">
    <source>
        <dbReference type="Proteomes" id="UP000820977"/>
    </source>
</evidence>
<evidence type="ECO:0000256" key="1">
    <source>
        <dbReference type="ARBA" id="ARBA00007274"/>
    </source>
</evidence>
<proteinExistence type="inferred from homology"/>
<dbReference type="Gene3D" id="2.160.10.10">
    <property type="entry name" value="Hexapeptide repeat proteins"/>
    <property type="match status" value="1"/>
</dbReference>
<dbReference type="Proteomes" id="UP000820977">
    <property type="component" value="Unassembled WGS sequence"/>
</dbReference>
<dbReference type="InterPro" id="IPR011004">
    <property type="entry name" value="Trimer_LpxA-like_sf"/>
</dbReference>
<evidence type="ECO:0000256" key="3">
    <source>
        <dbReference type="ARBA" id="ARBA00023315"/>
    </source>
</evidence>
<keyword evidence="5" id="KW-1185">Reference proteome</keyword>
<evidence type="ECO:0000256" key="2">
    <source>
        <dbReference type="ARBA" id="ARBA00022679"/>
    </source>
</evidence>
<organism evidence="4 5">
    <name type="scientific">Xylanibacter caecicola</name>
    <dbReference type="NCBI Taxonomy" id="2736294"/>
    <lineage>
        <taxon>Bacteria</taxon>
        <taxon>Pseudomonadati</taxon>
        <taxon>Bacteroidota</taxon>
        <taxon>Bacteroidia</taxon>
        <taxon>Bacteroidales</taxon>
        <taxon>Prevotellaceae</taxon>
        <taxon>Xylanibacter</taxon>
    </lineage>
</organism>
<dbReference type="InterPro" id="IPR001451">
    <property type="entry name" value="Hexapep"/>
</dbReference>
<keyword evidence="3" id="KW-0012">Acyltransferase</keyword>
<dbReference type="PANTHER" id="PTHR42811">
    <property type="entry name" value="SERINE ACETYLTRANSFERASE"/>
    <property type="match status" value="1"/>
</dbReference>
<dbReference type="CDD" id="cd03354">
    <property type="entry name" value="LbH_SAT"/>
    <property type="match status" value="1"/>
</dbReference>
<comment type="similarity">
    <text evidence="1">Belongs to the transferase hexapeptide repeat family.</text>
</comment>
<sequence>MNIPTLKLLLASDYQRFTNSFGGGIKTLFHYFCSNSCMITLPFRIGSWLKSKNSMLARLCLIPVKCIYKCNQHITGIQVPLGTDIGGGLLFFHYGCIVIATEAHIGKNASIHQGVTIGRVFAGRKSGIPTIGDNVVIFAGAKILGNIKIGNNVVIGANATVTNNVPDNSVVVGSPAKIISDNSAKCFDEYWTKVFGWNL</sequence>